<protein>
    <recommendedName>
        <fullName evidence="4">HNH domain-containing protein</fullName>
    </recommendedName>
</protein>
<reference evidence="2 3" key="1">
    <citation type="submission" date="2016-08" db="EMBL/GenBank/DDBJ databases">
        <title>A Parts List for Fungal Cellulosomes Revealed by Comparative Genomics.</title>
        <authorList>
            <consortium name="DOE Joint Genome Institute"/>
            <person name="Haitjema C.H."/>
            <person name="Gilmore S.P."/>
            <person name="Henske J.K."/>
            <person name="Solomon K.V."/>
            <person name="De Groot R."/>
            <person name="Kuo A."/>
            <person name="Mondo S.J."/>
            <person name="Salamov A.A."/>
            <person name="Labutti K."/>
            <person name="Zhao Z."/>
            <person name="Chiniquy J."/>
            <person name="Barry K."/>
            <person name="Brewer H.M."/>
            <person name="Purvine S.O."/>
            <person name="Wright A.T."/>
            <person name="Boxma B."/>
            <person name="Van Alen T."/>
            <person name="Hackstein J.H."/>
            <person name="Baker S.E."/>
            <person name="Grigoriev I.V."/>
            <person name="O'Malley M.A."/>
        </authorList>
    </citation>
    <scope>NUCLEOTIDE SEQUENCE [LARGE SCALE GENOMIC DNA]</scope>
    <source>
        <strain evidence="2 3">S4</strain>
    </source>
</reference>
<accession>A0A1Y1XRG3</accession>
<sequence>MKRKSDEDIIKKINAKKKPIYENCSVYTIDNLLLFRCNRKKINWYLSKDLADIIEAKPGEDFAIRLKFVARGKSHSDTLWGTEDRANQCCVCGSEDHLNLHHVFPYVYRKWCPEIVKSHTHHDILPLCTLCHANYEIHAQKLKTAIVNMFNMPLESRGYVEYPDNRPVIKAANALKWHSEKIPEERKKHLFKIVHDFFETRKMADTMSYEEMINQAMILPTLEKSKDFLEHGEYVIKQILSIPKGDSCSCTNQNCPCKNKELQVKFNNDHHNIEKKSFITEKNQLNKEKQKQKKELKEKSKDKDKEKQNQDQKEKEKKDEKDKKEEKIELKEEKIKEEKEKEKEKELNEKTPIELHFSASKIETDDPNGSSIERDLEILNNYINKCCGNECYCQCQRLPMPEQMTKEFYKPEGYELKSLTTENQSNIKNHQKDHHTFNSDKLPDTESNVIGKTIYDTDNKNISPASPSDQKQNLDSKTDEMINDKNNQRNKMLERFIKMWRKHFLIYTQPKYLSISWQVSNSVYCD</sequence>
<feature type="compositionally biased region" description="Polar residues" evidence="1">
    <location>
        <begin position="460"/>
        <end position="471"/>
    </location>
</feature>
<feature type="region of interest" description="Disordered" evidence="1">
    <location>
        <begin position="455"/>
        <end position="480"/>
    </location>
</feature>
<comment type="caution">
    <text evidence="2">The sequence shown here is derived from an EMBL/GenBank/DDBJ whole genome shotgun (WGS) entry which is preliminary data.</text>
</comment>
<dbReference type="STRING" id="1754192.A0A1Y1XRG3"/>
<keyword evidence="3" id="KW-1185">Reference proteome</keyword>
<evidence type="ECO:0000313" key="2">
    <source>
        <dbReference type="EMBL" id="ORX88086.1"/>
    </source>
</evidence>
<evidence type="ECO:0000313" key="3">
    <source>
        <dbReference type="Proteomes" id="UP000193944"/>
    </source>
</evidence>
<dbReference type="OrthoDB" id="5511684at2759"/>
<name>A0A1Y1XRG3_9FUNG</name>
<dbReference type="AlphaFoldDB" id="A0A1Y1XRG3"/>
<gene>
    <name evidence="2" type="ORF">BCR32DRAFT_288839</name>
</gene>
<feature type="region of interest" description="Disordered" evidence="1">
    <location>
        <begin position="275"/>
        <end position="326"/>
    </location>
</feature>
<evidence type="ECO:0008006" key="4">
    <source>
        <dbReference type="Google" id="ProtNLM"/>
    </source>
</evidence>
<reference evidence="2 3" key="2">
    <citation type="submission" date="2016-08" db="EMBL/GenBank/DDBJ databases">
        <title>Pervasive Adenine N6-methylation of Active Genes in Fungi.</title>
        <authorList>
            <consortium name="DOE Joint Genome Institute"/>
            <person name="Mondo S.J."/>
            <person name="Dannebaum R.O."/>
            <person name="Kuo R.C."/>
            <person name="Labutti K."/>
            <person name="Haridas S."/>
            <person name="Kuo A."/>
            <person name="Salamov A."/>
            <person name="Ahrendt S.R."/>
            <person name="Lipzen A."/>
            <person name="Sullivan W."/>
            <person name="Andreopoulos W.B."/>
            <person name="Clum A."/>
            <person name="Lindquist E."/>
            <person name="Daum C."/>
            <person name="Ramamoorthy G.K."/>
            <person name="Gryganskyi A."/>
            <person name="Culley D."/>
            <person name="Magnuson J.K."/>
            <person name="James T.Y."/>
            <person name="O'Malley M.A."/>
            <person name="Stajich J.E."/>
            <person name="Spatafora J.W."/>
            <person name="Visel A."/>
            <person name="Grigoriev I.V."/>
        </authorList>
    </citation>
    <scope>NUCLEOTIDE SEQUENCE [LARGE SCALE GENOMIC DNA]</scope>
    <source>
        <strain evidence="2 3">S4</strain>
    </source>
</reference>
<dbReference type="Proteomes" id="UP000193944">
    <property type="component" value="Unassembled WGS sequence"/>
</dbReference>
<dbReference type="EMBL" id="MCFG01000002">
    <property type="protein sequence ID" value="ORX88086.1"/>
    <property type="molecule type" value="Genomic_DNA"/>
</dbReference>
<organism evidence="2 3">
    <name type="scientific">Anaeromyces robustus</name>
    <dbReference type="NCBI Taxonomy" id="1754192"/>
    <lineage>
        <taxon>Eukaryota</taxon>
        <taxon>Fungi</taxon>
        <taxon>Fungi incertae sedis</taxon>
        <taxon>Chytridiomycota</taxon>
        <taxon>Chytridiomycota incertae sedis</taxon>
        <taxon>Neocallimastigomycetes</taxon>
        <taxon>Neocallimastigales</taxon>
        <taxon>Neocallimastigaceae</taxon>
        <taxon>Anaeromyces</taxon>
    </lineage>
</organism>
<proteinExistence type="predicted"/>
<evidence type="ECO:0000256" key="1">
    <source>
        <dbReference type="SAM" id="MobiDB-lite"/>
    </source>
</evidence>